<name>A0A101HSF9_9BACT</name>
<dbReference type="InterPro" id="IPR015947">
    <property type="entry name" value="PUA-like_sf"/>
</dbReference>
<evidence type="ECO:0000256" key="5">
    <source>
        <dbReference type="ARBA" id="ARBA00022691"/>
    </source>
</evidence>
<dbReference type="GO" id="GO:0008168">
    <property type="term" value="F:methyltransferase activity"/>
    <property type="evidence" value="ECO:0007669"/>
    <property type="project" value="UniProtKB-KW"/>
</dbReference>
<keyword evidence="2" id="KW-0963">Cytoplasm</keyword>
<dbReference type="PROSITE" id="PS50890">
    <property type="entry name" value="PUA"/>
    <property type="match status" value="1"/>
</dbReference>
<dbReference type="GO" id="GO:0003723">
    <property type="term" value="F:RNA binding"/>
    <property type="evidence" value="ECO:0007669"/>
    <property type="project" value="InterPro"/>
</dbReference>
<proteinExistence type="inferred from homology"/>
<dbReference type="Pfam" id="PF10672">
    <property type="entry name" value="Methyltrans_SAM"/>
    <property type="match status" value="1"/>
</dbReference>
<sequence>MLIARIKKGKEGKVLNSYPWIFRDEILSLEGSADRVSEVNVFSSTYEFLGKGFFNPGSTRSIMVLTNHDEELGEAFFRKLLNKSLQKRDRLFDTPYYRLIHGEGDRLPGLVVDRYGDFLAVQFRNLIMQERKQMIVTLLSDLLSPKGIYERSDFEMGVDDRIERNTGLLCGKVPDSIEIEENGLRFLVDVKNSQKTGFFFDQRDSRAFCRKITKELSLQKGLDLFSFTGGFGLNMAFSGAEAICVDKSEEDLERARLNSVVNKLDNRLQLVQSDVLAFLNEFEKNDYFDIVVLDPPSFVKHKKELPHGISLFRKLVESTLPLMKDGGVLGLCTCAYNIGIEHLVESVRRSTERRGLRFSHLAITLQSPDHPWLVEVPESLYLKCLWGFVEKE</sequence>
<evidence type="ECO:0000256" key="3">
    <source>
        <dbReference type="ARBA" id="ARBA00022603"/>
    </source>
</evidence>
<dbReference type="GO" id="GO:0032259">
    <property type="term" value="P:methylation"/>
    <property type="evidence" value="ECO:0007669"/>
    <property type="project" value="UniProtKB-KW"/>
</dbReference>
<dbReference type="AlphaFoldDB" id="A0A101HSF9"/>
<dbReference type="SUPFAM" id="SSF88697">
    <property type="entry name" value="PUA domain-like"/>
    <property type="match status" value="1"/>
</dbReference>
<feature type="domain" description="RlmI-like PUA" evidence="8">
    <location>
        <begin position="5"/>
        <end position="66"/>
    </location>
</feature>
<keyword evidence="3 9" id="KW-0489">Methyltransferase</keyword>
<dbReference type="Pfam" id="PF17785">
    <property type="entry name" value="PUA_3"/>
    <property type="match status" value="1"/>
</dbReference>
<dbReference type="PANTHER" id="PTHR42873">
    <property type="entry name" value="RIBOSOMAL RNA LARGE SUBUNIT METHYLTRANSFERASE"/>
    <property type="match status" value="1"/>
</dbReference>
<dbReference type="CDD" id="cd02440">
    <property type="entry name" value="AdoMet_MTases"/>
    <property type="match status" value="1"/>
</dbReference>
<dbReference type="Gene3D" id="3.30.750.80">
    <property type="entry name" value="RNA methyltransferase domain (HRMD) like"/>
    <property type="match status" value="1"/>
</dbReference>
<dbReference type="PATRIC" id="fig|1184387.3.peg.118"/>
<comment type="similarity">
    <text evidence="6">Belongs to the methyltransferase superfamily. RlmI family.</text>
</comment>
<keyword evidence="4 9" id="KW-0808">Transferase</keyword>
<dbReference type="InterPro" id="IPR041532">
    <property type="entry name" value="RlmI-like_PUA"/>
</dbReference>
<dbReference type="CDD" id="cd21153">
    <property type="entry name" value="PUA_RlmI"/>
    <property type="match status" value="1"/>
</dbReference>
<evidence type="ECO:0000259" key="8">
    <source>
        <dbReference type="Pfam" id="PF17785"/>
    </source>
</evidence>
<organism evidence="9 10">
    <name type="scientific">Mesotoga prima</name>
    <dbReference type="NCBI Taxonomy" id="1184387"/>
    <lineage>
        <taxon>Bacteria</taxon>
        <taxon>Thermotogati</taxon>
        <taxon>Thermotogota</taxon>
        <taxon>Thermotogae</taxon>
        <taxon>Kosmotogales</taxon>
        <taxon>Kosmotogaceae</taxon>
        <taxon>Mesotoga</taxon>
    </lineage>
</organism>
<dbReference type="Gene3D" id="2.30.130.10">
    <property type="entry name" value="PUA domain"/>
    <property type="match status" value="1"/>
</dbReference>
<dbReference type="EMBL" id="LGGP01000003">
    <property type="protein sequence ID" value="KUK82341.1"/>
    <property type="molecule type" value="Genomic_DNA"/>
</dbReference>
<evidence type="ECO:0000256" key="1">
    <source>
        <dbReference type="ARBA" id="ARBA00004496"/>
    </source>
</evidence>
<evidence type="ECO:0000256" key="6">
    <source>
        <dbReference type="ARBA" id="ARBA00038091"/>
    </source>
</evidence>
<dbReference type="Gene3D" id="3.40.50.150">
    <property type="entry name" value="Vaccinia Virus protein VP39"/>
    <property type="match status" value="1"/>
</dbReference>
<dbReference type="PANTHER" id="PTHR42873:SF1">
    <property type="entry name" value="S-ADENOSYLMETHIONINE-DEPENDENT METHYLTRANSFERASE DOMAIN-CONTAINING PROTEIN"/>
    <property type="match status" value="1"/>
</dbReference>
<dbReference type="Proteomes" id="UP000054092">
    <property type="component" value="Unassembled WGS sequence"/>
</dbReference>
<evidence type="ECO:0000256" key="2">
    <source>
        <dbReference type="ARBA" id="ARBA00022490"/>
    </source>
</evidence>
<evidence type="ECO:0000259" key="7">
    <source>
        <dbReference type="Pfam" id="PF10672"/>
    </source>
</evidence>
<evidence type="ECO:0000313" key="10">
    <source>
        <dbReference type="Proteomes" id="UP000054092"/>
    </source>
</evidence>
<dbReference type="InterPro" id="IPR036974">
    <property type="entry name" value="PUA_sf"/>
</dbReference>
<feature type="domain" description="S-adenosylmethionine-dependent methyltransferase" evidence="7">
    <location>
        <begin position="166"/>
        <end position="351"/>
    </location>
</feature>
<dbReference type="InterPro" id="IPR019614">
    <property type="entry name" value="SAM-dep_methyl-trfase"/>
</dbReference>
<reference evidence="10" key="1">
    <citation type="journal article" date="2015" name="MBio">
        <title>Genome-Resolved Metagenomic Analysis Reveals Roles for Candidate Phyla and Other Microbial Community Members in Biogeochemical Transformations in Oil Reservoirs.</title>
        <authorList>
            <person name="Hu P."/>
            <person name="Tom L."/>
            <person name="Singh A."/>
            <person name="Thomas B.C."/>
            <person name="Baker B.J."/>
            <person name="Piceno Y.M."/>
            <person name="Andersen G.L."/>
            <person name="Banfield J.F."/>
        </authorList>
    </citation>
    <scope>NUCLEOTIDE SEQUENCE [LARGE SCALE GENOMIC DNA]</scope>
</reference>
<protein>
    <submittedName>
        <fullName evidence="9">Methyltransferase small</fullName>
    </submittedName>
</protein>
<comment type="subcellular location">
    <subcellularLocation>
        <location evidence="1">Cytoplasm</location>
    </subcellularLocation>
</comment>
<dbReference type="CDD" id="cd11572">
    <property type="entry name" value="RlmI_M_like"/>
    <property type="match status" value="1"/>
</dbReference>
<dbReference type="GO" id="GO:0005737">
    <property type="term" value="C:cytoplasm"/>
    <property type="evidence" value="ECO:0007669"/>
    <property type="project" value="UniProtKB-SubCell"/>
</dbReference>
<evidence type="ECO:0000313" key="9">
    <source>
        <dbReference type="EMBL" id="KUK82341.1"/>
    </source>
</evidence>
<keyword evidence="5" id="KW-0949">S-adenosyl-L-methionine</keyword>
<gene>
    <name evidence="9" type="ORF">XD94_0045</name>
</gene>
<accession>A0A101HSF9</accession>
<dbReference type="SUPFAM" id="SSF53335">
    <property type="entry name" value="S-adenosyl-L-methionine-dependent methyltransferases"/>
    <property type="match status" value="1"/>
</dbReference>
<dbReference type="InterPro" id="IPR029063">
    <property type="entry name" value="SAM-dependent_MTases_sf"/>
</dbReference>
<evidence type="ECO:0000256" key="4">
    <source>
        <dbReference type="ARBA" id="ARBA00022679"/>
    </source>
</evidence>
<comment type="caution">
    <text evidence="9">The sequence shown here is derived from an EMBL/GenBank/DDBJ whole genome shotgun (WGS) entry which is preliminary data.</text>
</comment>